<comment type="caution">
    <text evidence="3">The sequence shown here is derived from an EMBL/GenBank/DDBJ whole genome shotgun (WGS) entry which is preliminary data.</text>
</comment>
<accession>A0A7C8M512</accession>
<dbReference type="OrthoDB" id="3540210at2759"/>
<reference evidence="3 4" key="1">
    <citation type="submission" date="2020-01" db="EMBL/GenBank/DDBJ databases">
        <authorList>
            <consortium name="DOE Joint Genome Institute"/>
            <person name="Haridas S."/>
            <person name="Albert R."/>
            <person name="Binder M."/>
            <person name="Bloem J."/>
            <person name="Labutti K."/>
            <person name="Salamov A."/>
            <person name="Andreopoulos B."/>
            <person name="Baker S.E."/>
            <person name="Barry K."/>
            <person name="Bills G."/>
            <person name="Bluhm B.H."/>
            <person name="Cannon C."/>
            <person name="Castanera R."/>
            <person name="Culley D.E."/>
            <person name="Daum C."/>
            <person name="Ezra D."/>
            <person name="Gonzalez J.B."/>
            <person name="Henrissat B."/>
            <person name="Kuo A."/>
            <person name="Liang C."/>
            <person name="Lipzen A."/>
            <person name="Lutzoni F."/>
            <person name="Magnuson J."/>
            <person name="Mondo S."/>
            <person name="Nolan M."/>
            <person name="Ohm R."/>
            <person name="Pangilinan J."/>
            <person name="Park H.-J.H."/>
            <person name="Ramirez L."/>
            <person name="Alfaro M."/>
            <person name="Sun H."/>
            <person name="Tritt A."/>
            <person name="Yoshinaga Y."/>
            <person name="Zwiers L.-H.L."/>
            <person name="Turgeon B.G."/>
            <person name="Goodwin S.B."/>
            <person name="Spatafora J.W."/>
            <person name="Crous P.W."/>
            <person name="Grigoriev I.V."/>
        </authorList>
    </citation>
    <scope>NUCLEOTIDE SEQUENCE [LARGE SCALE GENOMIC DNA]</scope>
    <source>
        <strain evidence="3 4">CBS 611.86</strain>
    </source>
</reference>
<feature type="transmembrane region" description="Helical" evidence="2">
    <location>
        <begin position="176"/>
        <end position="196"/>
    </location>
</feature>
<sequence>MHQHQQPPGVSGKLGTALFQAPWFSTWTAPLRFPFCGRPLAIVARVLSTLRPATCRFPPAADDMRWWDGCDEVRCGFWVNFEGGAIYGSTLTLPSQWALIFTAFVALFIKLAGGYLWQMLCFALHQSSSSSRLRDDVFYQFQVIFRNTEHESSFIWNLHKVALAHRGARFKTYQRAGWLFALAALHGLGFSLAGGLSSRFIVASNEVQLIPGKCGWIKEVPLTDLTDDGIFDAANALVVSTRNGYRRSATYSRSCYAGAEGDTAACKTYVRPSLPYNTTFDAPCPFDAKICDATAAVLDTGFLRSDEHLGINTRPEDAMLLRKALTCVPLAGEEYTDGWMTVNSSLIPAGIRVKGYKFGDRIENVGTIDADQYTFVLAELSLQTGGLPYSLGSQSAFQNYSGDQAALFNPIRELQSTDADLSLVSLTNRVSFRVPVLDPWFTAQNCANATSTDTINGTVVCKSNNAFSFMGCQERVQICTADMKTCTATTGFYALQEGLEGLNPTQEALYRVLWKTIWNAQLNLQIGLIGRENLVANEYLWDSSFSLGLSANLPPEHWHHEVANWMNTSLAVMQRAATSFARPAEFNTGPDVSSLKYISEPTDPTMQLLCHRVKMRSAAFTSFSVLAVFLTFSFGLLIMAANGFVPIVVAFWQQRAGQGAYKRLDWAESHAFQLQRMAAEGRGIGPWTGKEDDVPRLSKQGSVFNLTSESLRRGAGGNTAHAYEMIAKEESSRQSEGLERVKVRDAKSAKQMELV</sequence>
<dbReference type="AlphaFoldDB" id="A0A7C8M512"/>
<evidence type="ECO:0000256" key="1">
    <source>
        <dbReference type="SAM" id="MobiDB-lite"/>
    </source>
</evidence>
<evidence type="ECO:0000313" key="3">
    <source>
        <dbReference type="EMBL" id="KAF2868539.1"/>
    </source>
</evidence>
<dbReference type="EMBL" id="JAADJZ010000019">
    <property type="protein sequence ID" value="KAF2868539.1"/>
    <property type="molecule type" value="Genomic_DNA"/>
</dbReference>
<feature type="transmembrane region" description="Helical" evidence="2">
    <location>
        <begin position="623"/>
        <end position="652"/>
    </location>
</feature>
<gene>
    <name evidence="3" type="ORF">BDV95DRAFT_580055</name>
</gene>
<keyword evidence="2" id="KW-0812">Transmembrane</keyword>
<organism evidence="3 4">
    <name type="scientific">Massariosphaeria phaeospora</name>
    <dbReference type="NCBI Taxonomy" id="100035"/>
    <lineage>
        <taxon>Eukaryota</taxon>
        <taxon>Fungi</taxon>
        <taxon>Dikarya</taxon>
        <taxon>Ascomycota</taxon>
        <taxon>Pezizomycotina</taxon>
        <taxon>Dothideomycetes</taxon>
        <taxon>Pleosporomycetidae</taxon>
        <taxon>Pleosporales</taxon>
        <taxon>Pleosporales incertae sedis</taxon>
        <taxon>Massariosphaeria</taxon>
    </lineage>
</organism>
<feature type="region of interest" description="Disordered" evidence="1">
    <location>
        <begin position="728"/>
        <end position="755"/>
    </location>
</feature>
<proteinExistence type="predicted"/>
<feature type="transmembrane region" description="Helical" evidence="2">
    <location>
        <begin position="97"/>
        <end position="124"/>
    </location>
</feature>
<keyword evidence="2" id="KW-0472">Membrane</keyword>
<dbReference type="Proteomes" id="UP000481861">
    <property type="component" value="Unassembled WGS sequence"/>
</dbReference>
<protein>
    <submittedName>
        <fullName evidence="3">Uncharacterized protein</fullName>
    </submittedName>
</protein>
<keyword evidence="2" id="KW-1133">Transmembrane helix</keyword>
<keyword evidence="4" id="KW-1185">Reference proteome</keyword>
<name>A0A7C8M512_9PLEO</name>
<evidence type="ECO:0000256" key="2">
    <source>
        <dbReference type="SAM" id="Phobius"/>
    </source>
</evidence>
<evidence type="ECO:0000313" key="4">
    <source>
        <dbReference type="Proteomes" id="UP000481861"/>
    </source>
</evidence>